<feature type="region of interest" description="Disordered" evidence="1">
    <location>
        <begin position="201"/>
        <end position="233"/>
    </location>
</feature>
<dbReference type="PANTHER" id="PTHR28653:SF1">
    <property type="entry name" value="ATPASE SWSAP1"/>
    <property type="match status" value="1"/>
</dbReference>
<dbReference type="PANTHER" id="PTHR28653">
    <property type="match status" value="1"/>
</dbReference>
<evidence type="ECO:0000256" key="1">
    <source>
        <dbReference type="SAM" id="MobiDB-lite"/>
    </source>
</evidence>
<reference evidence="2 3" key="1">
    <citation type="journal article" date="2022" name="Gigascience">
        <title>A chromosome-level genome assembly and annotation of the desert horned lizard, Phrynosoma platyrhinos, provides insight into chromosomal rearrangements among reptiles.</title>
        <authorList>
            <person name="Koochekian N."/>
            <person name="Ascanio A."/>
            <person name="Farleigh K."/>
            <person name="Card D.C."/>
            <person name="Schield D.R."/>
            <person name="Castoe T.A."/>
            <person name="Jezkova T."/>
        </authorList>
    </citation>
    <scope>NUCLEOTIDE SEQUENCE [LARGE SCALE GENOMIC DNA]</scope>
    <source>
        <strain evidence="2">NK-2021</strain>
    </source>
</reference>
<evidence type="ECO:0000313" key="3">
    <source>
        <dbReference type="Proteomes" id="UP000826234"/>
    </source>
</evidence>
<evidence type="ECO:0008006" key="4">
    <source>
        <dbReference type="Google" id="ProtNLM"/>
    </source>
</evidence>
<dbReference type="Proteomes" id="UP000826234">
    <property type="component" value="Unassembled WGS sequence"/>
</dbReference>
<sequence length="233" mass="24831">MAGALMSALLGVVPGKPQRCPLVVLGPSGSGRSALLFRAALLGSGAAPAPATRIQFLYPPSFQELFQVVANLQQTSCPTLVVLDGLEKYLSSCPGPSVAAQLVALLLDTVNHFSQKLSRVSLGCQLLVSMRFPGEAGEDTEYLSVVERYFEARLWLYPEAEESPGSASYGVPKVTRARLSQPGSQDQEWLLRFEPEGKMKISPLSCRSENNRGAASENDRPAGAEAQALPPGS</sequence>
<evidence type="ECO:0000313" key="2">
    <source>
        <dbReference type="EMBL" id="KAH0628695.1"/>
    </source>
</evidence>
<organism evidence="2 3">
    <name type="scientific">Phrynosoma platyrhinos</name>
    <name type="common">Desert horned lizard</name>
    <dbReference type="NCBI Taxonomy" id="52577"/>
    <lineage>
        <taxon>Eukaryota</taxon>
        <taxon>Metazoa</taxon>
        <taxon>Chordata</taxon>
        <taxon>Craniata</taxon>
        <taxon>Vertebrata</taxon>
        <taxon>Euteleostomi</taxon>
        <taxon>Lepidosauria</taxon>
        <taxon>Squamata</taxon>
        <taxon>Bifurcata</taxon>
        <taxon>Unidentata</taxon>
        <taxon>Episquamata</taxon>
        <taxon>Toxicofera</taxon>
        <taxon>Iguania</taxon>
        <taxon>Phrynosomatidae</taxon>
        <taxon>Phrynosomatinae</taxon>
        <taxon>Phrynosoma</taxon>
    </lineage>
</organism>
<proteinExistence type="predicted"/>
<name>A0ABQ7TG22_PHRPL</name>
<protein>
    <recommendedName>
        <fullName evidence="4">SWIM-type zinc finger 7 associated protein 1</fullName>
    </recommendedName>
</protein>
<keyword evidence="3" id="KW-1185">Reference proteome</keyword>
<dbReference type="EMBL" id="JAIPUX010000439">
    <property type="protein sequence ID" value="KAH0628695.1"/>
    <property type="molecule type" value="Genomic_DNA"/>
</dbReference>
<comment type="caution">
    <text evidence="2">The sequence shown here is derived from an EMBL/GenBank/DDBJ whole genome shotgun (WGS) entry which is preliminary data.</text>
</comment>
<accession>A0ABQ7TG22</accession>
<gene>
    <name evidence="2" type="ORF">JD844_010121</name>
</gene>